<dbReference type="PANTHER" id="PTHR43744:SF9">
    <property type="entry name" value="POLYGALACTURONAN_RHAMNOGALACTURONAN TRANSPORT SYSTEM PERMEASE PROTEIN YTCP"/>
    <property type="match status" value="1"/>
</dbReference>
<dbReference type="GO" id="GO:0005886">
    <property type="term" value="C:plasma membrane"/>
    <property type="evidence" value="ECO:0007669"/>
    <property type="project" value="UniProtKB-SubCell"/>
</dbReference>
<name>A0A9D1P5T7_9FIRM</name>
<dbReference type="Proteomes" id="UP000886884">
    <property type="component" value="Unassembled WGS sequence"/>
</dbReference>
<evidence type="ECO:0000256" key="6">
    <source>
        <dbReference type="ARBA" id="ARBA00023136"/>
    </source>
</evidence>
<gene>
    <name evidence="9" type="ORF">IAA64_00650</name>
</gene>
<keyword evidence="3" id="KW-1003">Cell membrane</keyword>
<feature type="transmembrane region" description="Helical" evidence="7">
    <location>
        <begin position="273"/>
        <end position="293"/>
    </location>
</feature>
<feature type="transmembrane region" description="Helical" evidence="7">
    <location>
        <begin position="24"/>
        <end position="45"/>
    </location>
</feature>
<keyword evidence="5 7" id="KW-1133">Transmembrane helix</keyword>
<keyword evidence="2 7" id="KW-0813">Transport</keyword>
<feature type="domain" description="ABC transmembrane type-1" evidence="8">
    <location>
        <begin position="88"/>
        <end position="291"/>
    </location>
</feature>
<keyword evidence="4 7" id="KW-0812">Transmembrane</keyword>
<comment type="caution">
    <text evidence="9">The sequence shown here is derived from an EMBL/GenBank/DDBJ whole genome shotgun (WGS) entry which is preliminary data.</text>
</comment>
<dbReference type="AlphaFoldDB" id="A0A9D1P5T7"/>
<evidence type="ECO:0000313" key="9">
    <source>
        <dbReference type="EMBL" id="HIV26450.1"/>
    </source>
</evidence>
<feature type="transmembrane region" description="Helical" evidence="7">
    <location>
        <begin position="123"/>
        <end position="143"/>
    </location>
</feature>
<dbReference type="Pfam" id="PF00528">
    <property type="entry name" value="BPD_transp_1"/>
    <property type="match status" value="1"/>
</dbReference>
<comment type="subcellular location">
    <subcellularLocation>
        <location evidence="1 7">Cell membrane</location>
        <topology evidence="1 7">Multi-pass membrane protein</topology>
    </subcellularLocation>
</comment>
<evidence type="ECO:0000313" key="10">
    <source>
        <dbReference type="Proteomes" id="UP000886884"/>
    </source>
</evidence>
<dbReference type="CDD" id="cd06261">
    <property type="entry name" value="TM_PBP2"/>
    <property type="match status" value="1"/>
</dbReference>
<reference evidence="9" key="2">
    <citation type="journal article" date="2021" name="PeerJ">
        <title>Extensive microbial diversity within the chicken gut microbiome revealed by metagenomics and culture.</title>
        <authorList>
            <person name="Gilroy R."/>
            <person name="Ravi A."/>
            <person name="Getino M."/>
            <person name="Pursley I."/>
            <person name="Horton D.L."/>
            <person name="Alikhan N.F."/>
            <person name="Baker D."/>
            <person name="Gharbi K."/>
            <person name="Hall N."/>
            <person name="Watson M."/>
            <person name="Adriaenssens E.M."/>
            <person name="Foster-Nyarko E."/>
            <person name="Jarju S."/>
            <person name="Secka A."/>
            <person name="Antonio M."/>
            <person name="Oren A."/>
            <person name="Chaudhuri R.R."/>
            <person name="La Ragione R."/>
            <person name="Hildebrand F."/>
            <person name="Pallen M.J."/>
        </authorList>
    </citation>
    <scope>NUCLEOTIDE SEQUENCE</scope>
    <source>
        <strain evidence="9">CHK183-6373</strain>
    </source>
</reference>
<proteinExistence type="inferred from homology"/>
<dbReference type="InterPro" id="IPR000515">
    <property type="entry name" value="MetI-like"/>
</dbReference>
<evidence type="ECO:0000256" key="1">
    <source>
        <dbReference type="ARBA" id="ARBA00004651"/>
    </source>
</evidence>
<sequence>MTAKNVKTQNLRGNAIQVPRGDRIYYTVVNVILALFTLVVLLPLLNVLASSFSSPEAVSFGYVLFWPVDFSVRGYEAVFEYSGLWLSYANTVFYAVVGTCVNLAITMVCAYPLARTSLPGRGVATALFMFTMLFSGGTIPNYLVVKDLGMIDTRAAMILPGALSVYNMIIARTFIHNIPAELEEAAKIDGCSDFKYFFKMVLPLSRTVMAVLSLYYAVGHWNDYFTAFLYLMDPDKMPLQISLRAILIKNSFSADTVGSNAEELLNNQSLQDLLKYAMIVVSSAPILILYPFVKKHFMKGVMIGAIKG</sequence>
<feature type="transmembrane region" description="Helical" evidence="7">
    <location>
        <begin position="92"/>
        <end position="111"/>
    </location>
</feature>
<feature type="transmembrane region" description="Helical" evidence="7">
    <location>
        <begin position="196"/>
        <end position="218"/>
    </location>
</feature>
<dbReference type="EMBL" id="DVOT01000014">
    <property type="protein sequence ID" value="HIV26450.1"/>
    <property type="molecule type" value="Genomic_DNA"/>
</dbReference>
<evidence type="ECO:0000259" key="8">
    <source>
        <dbReference type="PROSITE" id="PS50928"/>
    </source>
</evidence>
<comment type="similarity">
    <text evidence="7">Belongs to the binding-protein-dependent transport system permease family.</text>
</comment>
<dbReference type="GO" id="GO:0055085">
    <property type="term" value="P:transmembrane transport"/>
    <property type="evidence" value="ECO:0007669"/>
    <property type="project" value="InterPro"/>
</dbReference>
<dbReference type="PROSITE" id="PS50928">
    <property type="entry name" value="ABC_TM1"/>
    <property type="match status" value="1"/>
</dbReference>
<evidence type="ECO:0000256" key="5">
    <source>
        <dbReference type="ARBA" id="ARBA00022989"/>
    </source>
</evidence>
<dbReference type="SUPFAM" id="SSF161098">
    <property type="entry name" value="MetI-like"/>
    <property type="match status" value="1"/>
</dbReference>
<evidence type="ECO:0000256" key="2">
    <source>
        <dbReference type="ARBA" id="ARBA00022448"/>
    </source>
</evidence>
<keyword evidence="6 7" id="KW-0472">Membrane</keyword>
<reference evidence="9" key="1">
    <citation type="submission" date="2020-10" db="EMBL/GenBank/DDBJ databases">
        <authorList>
            <person name="Gilroy R."/>
        </authorList>
    </citation>
    <scope>NUCLEOTIDE SEQUENCE</scope>
    <source>
        <strain evidence="9">CHK183-6373</strain>
    </source>
</reference>
<evidence type="ECO:0000256" key="3">
    <source>
        <dbReference type="ARBA" id="ARBA00022475"/>
    </source>
</evidence>
<evidence type="ECO:0000256" key="4">
    <source>
        <dbReference type="ARBA" id="ARBA00022692"/>
    </source>
</evidence>
<evidence type="ECO:0000256" key="7">
    <source>
        <dbReference type="RuleBase" id="RU363032"/>
    </source>
</evidence>
<organism evidence="9 10">
    <name type="scientific">Candidatus Ornithocaccomicrobium faecavium</name>
    <dbReference type="NCBI Taxonomy" id="2840890"/>
    <lineage>
        <taxon>Bacteria</taxon>
        <taxon>Bacillati</taxon>
        <taxon>Bacillota</taxon>
        <taxon>Clostridia</taxon>
        <taxon>Candidatus Ornithocaccomicrobium</taxon>
    </lineage>
</organism>
<accession>A0A9D1P5T7</accession>
<dbReference type="InterPro" id="IPR035906">
    <property type="entry name" value="MetI-like_sf"/>
</dbReference>
<dbReference type="Gene3D" id="1.10.3720.10">
    <property type="entry name" value="MetI-like"/>
    <property type="match status" value="1"/>
</dbReference>
<protein>
    <submittedName>
        <fullName evidence="9">Carbohydrate ABC transporter permease</fullName>
    </submittedName>
</protein>
<dbReference type="PANTHER" id="PTHR43744">
    <property type="entry name" value="ABC TRANSPORTER PERMEASE PROTEIN MG189-RELATED-RELATED"/>
    <property type="match status" value="1"/>
</dbReference>